<name>A0A2P8HES3_CHINA</name>
<dbReference type="RefSeq" id="WP_158267104.1">
    <property type="nucleotide sequence ID" value="NZ_PYAW01000005.1"/>
</dbReference>
<keyword evidence="2" id="KW-1185">Reference proteome</keyword>
<dbReference type="EMBL" id="PYAW01000005">
    <property type="protein sequence ID" value="PSL44720.1"/>
    <property type="molecule type" value="Genomic_DNA"/>
</dbReference>
<reference evidence="1 2" key="1">
    <citation type="submission" date="2018-03" db="EMBL/GenBank/DDBJ databases">
        <title>Genomic Encyclopedia of Archaeal and Bacterial Type Strains, Phase II (KMG-II): from individual species to whole genera.</title>
        <authorList>
            <person name="Goeker M."/>
        </authorList>
    </citation>
    <scope>NUCLEOTIDE SEQUENCE [LARGE SCALE GENOMIC DNA]</scope>
    <source>
        <strain evidence="1 2">DSM 24859</strain>
    </source>
</reference>
<dbReference type="InterPro" id="IPR058238">
    <property type="entry name" value="Lant_leader_dom"/>
</dbReference>
<sequence>MKKVTTKKLTLSKIKIASLDAASQNQVKGGKSLSYSCPPNTCIPYSEWRTCWCV</sequence>
<dbReference type="NCBIfam" id="NF038153">
    <property type="entry name" value="lant_leader_L1a"/>
    <property type="match status" value="1"/>
</dbReference>
<proteinExistence type="predicted"/>
<gene>
    <name evidence="1" type="ORF">CLV51_10592</name>
</gene>
<comment type="caution">
    <text evidence="1">The sequence shown here is derived from an EMBL/GenBank/DDBJ whole genome shotgun (WGS) entry which is preliminary data.</text>
</comment>
<dbReference type="Proteomes" id="UP000240971">
    <property type="component" value="Unassembled WGS sequence"/>
</dbReference>
<dbReference type="OrthoDB" id="680740at2"/>
<accession>A0A2P8HES3</accession>
<dbReference type="AlphaFoldDB" id="A0A2P8HES3"/>
<protein>
    <submittedName>
        <fullName evidence="1">Uncharacterized protein</fullName>
    </submittedName>
</protein>
<evidence type="ECO:0000313" key="1">
    <source>
        <dbReference type="EMBL" id="PSL44720.1"/>
    </source>
</evidence>
<organism evidence="1 2">
    <name type="scientific">Chitinophaga niastensis</name>
    <dbReference type="NCBI Taxonomy" id="536980"/>
    <lineage>
        <taxon>Bacteria</taxon>
        <taxon>Pseudomonadati</taxon>
        <taxon>Bacteroidota</taxon>
        <taxon>Chitinophagia</taxon>
        <taxon>Chitinophagales</taxon>
        <taxon>Chitinophagaceae</taxon>
        <taxon>Chitinophaga</taxon>
    </lineage>
</organism>
<evidence type="ECO:0000313" key="2">
    <source>
        <dbReference type="Proteomes" id="UP000240971"/>
    </source>
</evidence>